<dbReference type="InterPro" id="IPR055170">
    <property type="entry name" value="GFO_IDH_MocA-like_dom"/>
</dbReference>
<dbReference type="GO" id="GO:0016491">
    <property type="term" value="F:oxidoreductase activity"/>
    <property type="evidence" value="ECO:0007669"/>
    <property type="project" value="TreeGrafter"/>
</dbReference>
<dbReference type="SUPFAM" id="SSF55347">
    <property type="entry name" value="Glyceraldehyde-3-phosphate dehydrogenase-like, C-terminal domain"/>
    <property type="match status" value="1"/>
</dbReference>
<reference evidence="4" key="1">
    <citation type="submission" date="2022-12" db="EMBL/GenBank/DDBJ databases">
        <authorList>
            <person name="Petersen C."/>
        </authorList>
    </citation>
    <scope>NUCLEOTIDE SEQUENCE</scope>
    <source>
        <strain evidence="4">IBT 29677</strain>
    </source>
</reference>
<dbReference type="SUPFAM" id="SSF51735">
    <property type="entry name" value="NAD(P)-binding Rossmann-fold domains"/>
    <property type="match status" value="1"/>
</dbReference>
<dbReference type="RefSeq" id="XP_056494167.1">
    <property type="nucleotide sequence ID" value="XM_056625585.1"/>
</dbReference>
<comment type="caution">
    <text evidence="4">The sequence shown here is derived from an EMBL/GenBank/DDBJ whole genome shotgun (WGS) entry which is preliminary data.</text>
</comment>
<dbReference type="GO" id="GO:0005737">
    <property type="term" value="C:cytoplasm"/>
    <property type="evidence" value="ECO:0007669"/>
    <property type="project" value="TreeGrafter"/>
</dbReference>
<dbReference type="OrthoDB" id="64915at2759"/>
<feature type="domain" description="GFO/IDH/MocA-like oxidoreductase" evidence="3">
    <location>
        <begin position="154"/>
        <end position="270"/>
    </location>
</feature>
<gene>
    <name evidence="4" type="ORF">N7509_000948</name>
</gene>
<feature type="domain" description="Gfo/Idh/MocA-like oxidoreductase N-terminal" evidence="2">
    <location>
        <begin position="9"/>
        <end position="124"/>
    </location>
</feature>
<sequence length="352" mass="38459">MAGSESPVGVALLGGGIWAREEHAPAIEAAANLLSLKAVFSRSIASASSIAGTLSCHVDLYSDDTENGFDDLLKRSDIQAVVMSLPIGHQSRFIKAALLAGKHVLSEKPVAENLEEAKNLIQWYRTEIKGPTWTVAENWRFLKSYQYAAGQIKSLGKITGFQGRQHDIVPENWKFNLTEWRRKPTHQGGYLLDGGVHYVAGLRLLLGEEPDNQVASISAFTNQIQPYLPPVDTADAILKTRSGTTGVFQISRGTSLRADEWTISCSNGWIKIENEKVTISRSGQTEVVTISNERTGVPPEIRAWGQSLLEGKARSDQEPETALADLELIELMLKSGSRGGMPLVCSHQDVPK</sequence>
<protein>
    <recommendedName>
        <fullName evidence="6">Gfo/Idh/MocA-like oxidoreductase N-terminal domain-containing protein</fullName>
    </recommendedName>
</protein>
<evidence type="ECO:0008006" key="6">
    <source>
        <dbReference type="Google" id="ProtNLM"/>
    </source>
</evidence>
<proteinExistence type="inferred from homology"/>
<comment type="similarity">
    <text evidence="1">Belongs to the Gfo/Idh/MocA family.</text>
</comment>
<evidence type="ECO:0000259" key="3">
    <source>
        <dbReference type="Pfam" id="PF22725"/>
    </source>
</evidence>
<dbReference type="EMBL" id="JAPZBU010000003">
    <property type="protein sequence ID" value="KAJ5414321.1"/>
    <property type="molecule type" value="Genomic_DNA"/>
</dbReference>
<dbReference type="InterPro" id="IPR000683">
    <property type="entry name" value="Gfo/Idh/MocA-like_OxRdtase_N"/>
</dbReference>
<evidence type="ECO:0000259" key="2">
    <source>
        <dbReference type="Pfam" id="PF01408"/>
    </source>
</evidence>
<dbReference type="GO" id="GO:0006740">
    <property type="term" value="P:NADPH regeneration"/>
    <property type="evidence" value="ECO:0007669"/>
    <property type="project" value="TreeGrafter"/>
</dbReference>
<dbReference type="Gene3D" id="3.30.360.10">
    <property type="entry name" value="Dihydrodipicolinate Reductase, domain 2"/>
    <property type="match status" value="1"/>
</dbReference>
<accession>A0A9W9WB93</accession>
<dbReference type="InterPro" id="IPR036291">
    <property type="entry name" value="NAD(P)-bd_dom_sf"/>
</dbReference>
<dbReference type="PANTHER" id="PTHR42840">
    <property type="entry name" value="NAD(P)-BINDING ROSSMANN-FOLD SUPERFAMILY PROTEIN-RELATED"/>
    <property type="match status" value="1"/>
</dbReference>
<dbReference type="Pfam" id="PF22725">
    <property type="entry name" value="GFO_IDH_MocA_C3"/>
    <property type="match status" value="1"/>
</dbReference>
<dbReference type="Gene3D" id="3.40.50.720">
    <property type="entry name" value="NAD(P)-binding Rossmann-like Domain"/>
    <property type="match status" value="1"/>
</dbReference>
<dbReference type="GeneID" id="81364565"/>
<keyword evidence="5" id="KW-1185">Reference proteome</keyword>
<evidence type="ECO:0000313" key="4">
    <source>
        <dbReference type="EMBL" id="KAJ5414321.1"/>
    </source>
</evidence>
<organism evidence="4 5">
    <name type="scientific">Penicillium cosmopolitanum</name>
    <dbReference type="NCBI Taxonomy" id="1131564"/>
    <lineage>
        <taxon>Eukaryota</taxon>
        <taxon>Fungi</taxon>
        <taxon>Dikarya</taxon>
        <taxon>Ascomycota</taxon>
        <taxon>Pezizomycotina</taxon>
        <taxon>Eurotiomycetes</taxon>
        <taxon>Eurotiomycetidae</taxon>
        <taxon>Eurotiales</taxon>
        <taxon>Aspergillaceae</taxon>
        <taxon>Penicillium</taxon>
    </lineage>
</organism>
<dbReference type="Pfam" id="PF01408">
    <property type="entry name" value="GFO_IDH_MocA"/>
    <property type="match status" value="1"/>
</dbReference>
<dbReference type="AlphaFoldDB" id="A0A9W9WB93"/>
<name>A0A9W9WB93_9EURO</name>
<dbReference type="GO" id="GO:0000166">
    <property type="term" value="F:nucleotide binding"/>
    <property type="evidence" value="ECO:0007669"/>
    <property type="project" value="InterPro"/>
</dbReference>
<reference evidence="4" key="2">
    <citation type="journal article" date="2023" name="IMA Fungus">
        <title>Comparative genomic study of the Penicillium genus elucidates a diverse pangenome and 15 lateral gene transfer events.</title>
        <authorList>
            <person name="Petersen C."/>
            <person name="Sorensen T."/>
            <person name="Nielsen M.R."/>
            <person name="Sondergaard T.E."/>
            <person name="Sorensen J.L."/>
            <person name="Fitzpatrick D.A."/>
            <person name="Frisvad J.C."/>
            <person name="Nielsen K.L."/>
        </authorList>
    </citation>
    <scope>NUCLEOTIDE SEQUENCE</scope>
    <source>
        <strain evidence="4">IBT 29677</strain>
    </source>
</reference>
<evidence type="ECO:0000313" key="5">
    <source>
        <dbReference type="Proteomes" id="UP001147747"/>
    </source>
</evidence>
<dbReference type="Proteomes" id="UP001147747">
    <property type="component" value="Unassembled WGS sequence"/>
</dbReference>
<dbReference type="PANTHER" id="PTHR42840:SF5">
    <property type="entry name" value="NAD(P)-BINDING ROSSMANN-FOLD SUPERFAMILY PROTEIN"/>
    <property type="match status" value="1"/>
</dbReference>
<evidence type="ECO:0000256" key="1">
    <source>
        <dbReference type="ARBA" id="ARBA00010928"/>
    </source>
</evidence>